<comment type="similarity">
    <text evidence="3">Belongs to the CMP-NeuNAc synthase family.</text>
</comment>
<sequence>MESNRCAEASSGVGYPSAGHQPHRAALILARGGSKGIPLKNIKNLAGVPLIAWVLRAALDSEVVDSVWVSTDHDEIERVAKVWGAKVHRRSPEVSKDSSSSLETIQEFIRLRPEVDIVCHIQATSPCLHPHHIKEALQMITEQGYDYVFSVVRRHQFHWEEVDKTEDRNPTAFNIDVARRPRRQDWSGELYENGSFYFSTRKTWENGLKQMGKVAYYEMLPEYSVDIDVDIDWPVAEQRVLRYGYFGREENAAVKLFLCKVSGCLTNGRIYMSVSGEDLVAFNARDVAGIKMLQKEDIEVVIMSSMNEPLSKALLKKVALRAGCELWFREQLNELEVKRLMKEKKLRWDEVAFMGSEPEDREILSQVGLNGVPRDSPVADLIAAKYTCQRPAGNGAVREFAEYMLMLKKKSLLDVHQDRIDRANF</sequence>
<dbReference type="InterPro" id="IPR036412">
    <property type="entry name" value="HAD-like_sf"/>
</dbReference>
<dbReference type="EC" id="2.7.7.43" evidence="4"/>
<dbReference type="GO" id="GO:0008781">
    <property type="term" value="F:N-acylneuraminate cytidylyltransferase activity"/>
    <property type="evidence" value="ECO:0007669"/>
    <property type="project" value="UniProtKB-EC"/>
</dbReference>
<dbReference type="Proteomes" id="UP001187343">
    <property type="component" value="Unassembled WGS sequence"/>
</dbReference>
<protein>
    <recommendedName>
        <fullName evidence="4">N-acylneuraminate cytidylyltransferase</fullName>
        <ecNumber evidence="4">2.7.7.43</ecNumber>
    </recommendedName>
</protein>
<evidence type="ECO:0000313" key="7">
    <source>
        <dbReference type="Proteomes" id="UP001187343"/>
    </source>
</evidence>
<keyword evidence="5" id="KW-0548">Nucleotidyltransferase</keyword>
<dbReference type="InterPro" id="IPR050793">
    <property type="entry name" value="CMP-NeuNAc_synthase"/>
</dbReference>
<evidence type="ECO:0000256" key="2">
    <source>
        <dbReference type="ARBA" id="ARBA00005141"/>
    </source>
</evidence>
<dbReference type="SUPFAM" id="SSF56784">
    <property type="entry name" value="HAD-like"/>
    <property type="match status" value="1"/>
</dbReference>
<evidence type="ECO:0000256" key="1">
    <source>
        <dbReference type="ARBA" id="ARBA00001862"/>
    </source>
</evidence>
<dbReference type="CDD" id="cd02513">
    <property type="entry name" value="CMP-NeuAc_Synthase"/>
    <property type="match status" value="1"/>
</dbReference>
<dbReference type="FunFam" id="3.90.550.10:FF:000074">
    <property type="entry name" value="N-acylneuraminate cytidylyltransferase A"/>
    <property type="match status" value="1"/>
</dbReference>
<accession>A0AA88T9B4</accession>
<dbReference type="PANTHER" id="PTHR21485:SF3">
    <property type="entry name" value="N-ACYLNEURAMINATE CYTIDYLYLTRANSFERASE"/>
    <property type="match status" value="1"/>
</dbReference>
<dbReference type="Pfam" id="PF02348">
    <property type="entry name" value="CTP_transf_3"/>
    <property type="match status" value="1"/>
</dbReference>
<dbReference type="Gene3D" id="3.40.50.1000">
    <property type="entry name" value="HAD superfamily/HAD-like"/>
    <property type="match status" value="1"/>
</dbReference>
<dbReference type="PANTHER" id="PTHR21485">
    <property type="entry name" value="HAD SUPERFAMILY MEMBERS CMAS AND KDSC"/>
    <property type="match status" value="1"/>
</dbReference>
<keyword evidence="5" id="KW-0808">Transferase</keyword>
<comment type="pathway">
    <text evidence="2">Amino-sugar metabolism; N-acetylneuraminate metabolism.</text>
</comment>
<dbReference type="InterPro" id="IPR003329">
    <property type="entry name" value="Cytidylyl_trans"/>
</dbReference>
<dbReference type="InterPro" id="IPR029044">
    <property type="entry name" value="Nucleotide-diphossugar_trans"/>
</dbReference>
<name>A0AA88T9B4_9TELE</name>
<evidence type="ECO:0000256" key="3">
    <source>
        <dbReference type="ARBA" id="ARBA00010726"/>
    </source>
</evidence>
<keyword evidence="7" id="KW-1185">Reference proteome</keyword>
<evidence type="ECO:0000256" key="5">
    <source>
        <dbReference type="ARBA" id="ARBA00022695"/>
    </source>
</evidence>
<comment type="catalytic activity">
    <reaction evidence="1">
        <text>an N-acylneuraminate + CTP = a CMP-N-acyl-beta-neuraminate + diphosphate</text>
        <dbReference type="Rhea" id="RHEA:11344"/>
        <dbReference type="ChEBI" id="CHEBI:33019"/>
        <dbReference type="ChEBI" id="CHEBI:37563"/>
        <dbReference type="ChEBI" id="CHEBI:60073"/>
        <dbReference type="ChEBI" id="CHEBI:68671"/>
        <dbReference type="EC" id="2.7.7.43"/>
    </reaction>
</comment>
<dbReference type="AlphaFoldDB" id="A0AA88T9B4"/>
<reference evidence="6" key="1">
    <citation type="submission" date="2023-08" db="EMBL/GenBank/DDBJ databases">
        <title>Chromosome-level Genome Assembly of mud carp (Cirrhinus molitorella).</title>
        <authorList>
            <person name="Liu H."/>
        </authorList>
    </citation>
    <scope>NUCLEOTIDE SEQUENCE</scope>
    <source>
        <strain evidence="6">Prfri</strain>
        <tissue evidence="6">Muscle</tissue>
    </source>
</reference>
<dbReference type="InterPro" id="IPR023214">
    <property type="entry name" value="HAD_sf"/>
</dbReference>
<comment type="caution">
    <text evidence="6">The sequence shown here is derived from an EMBL/GenBank/DDBJ whole genome shotgun (WGS) entry which is preliminary data.</text>
</comment>
<dbReference type="SUPFAM" id="SSF53448">
    <property type="entry name" value="Nucleotide-diphospho-sugar transferases"/>
    <property type="match status" value="1"/>
</dbReference>
<evidence type="ECO:0000313" key="6">
    <source>
        <dbReference type="EMBL" id="KAK2866893.1"/>
    </source>
</evidence>
<dbReference type="EMBL" id="JAUYZG010000025">
    <property type="protein sequence ID" value="KAK2866893.1"/>
    <property type="molecule type" value="Genomic_DNA"/>
</dbReference>
<organism evidence="6 7">
    <name type="scientific">Cirrhinus molitorella</name>
    <name type="common">mud carp</name>
    <dbReference type="NCBI Taxonomy" id="172907"/>
    <lineage>
        <taxon>Eukaryota</taxon>
        <taxon>Metazoa</taxon>
        <taxon>Chordata</taxon>
        <taxon>Craniata</taxon>
        <taxon>Vertebrata</taxon>
        <taxon>Euteleostomi</taxon>
        <taxon>Actinopterygii</taxon>
        <taxon>Neopterygii</taxon>
        <taxon>Teleostei</taxon>
        <taxon>Ostariophysi</taxon>
        <taxon>Cypriniformes</taxon>
        <taxon>Cyprinidae</taxon>
        <taxon>Labeoninae</taxon>
        <taxon>Labeonini</taxon>
        <taxon>Cirrhinus</taxon>
    </lineage>
</organism>
<dbReference type="Gene3D" id="3.90.550.10">
    <property type="entry name" value="Spore Coat Polysaccharide Biosynthesis Protein SpsA, Chain A"/>
    <property type="match status" value="1"/>
</dbReference>
<gene>
    <name evidence="6" type="ORF">Q8A67_025010</name>
</gene>
<evidence type="ECO:0000256" key="4">
    <source>
        <dbReference type="ARBA" id="ARBA00012491"/>
    </source>
</evidence>
<proteinExistence type="inferred from homology"/>